<feature type="transmembrane region" description="Helical" evidence="2">
    <location>
        <begin position="59"/>
        <end position="81"/>
    </location>
</feature>
<keyword evidence="2" id="KW-1133">Transmembrane helix</keyword>
<feature type="region of interest" description="Disordered" evidence="1">
    <location>
        <begin position="1"/>
        <end position="52"/>
    </location>
</feature>
<protein>
    <recommendedName>
        <fullName evidence="5">Integral membrane protein</fullName>
    </recommendedName>
</protein>
<dbReference type="Proteomes" id="UP000642748">
    <property type="component" value="Unassembled WGS sequence"/>
</dbReference>
<feature type="transmembrane region" description="Helical" evidence="2">
    <location>
        <begin position="87"/>
        <end position="107"/>
    </location>
</feature>
<evidence type="ECO:0008006" key="5">
    <source>
        <dbReference type="Google" id="ProtNLM"/>
    </source>
</evidence>
<organism evidence="3 4">
    <name type="scientific">Rugosimonospora africana</name>
    <dbReference type="NCBI Taxonomy" id="556532"/>
    <lineage>
        <taxon>Bacteria</taxon>
        <taxon>Bacillati</taxon>
        <taxon>Actinomycetota</taxon>
        <taxon>Actinomycetes</taxon>
        <taxon>Micromonosporales</taxon>
        <taxon>Micromonosporaceae</taxon>
        <taxon>Rugosimonospora</taxon>
    </lineage>
</organism>
<evidence type="ECO:0000313" key="4">
    <source>
        <dbReference type="Proteomes" id="UP000642748"/>
    </source>
</evidence>
<comment type="caution">
    <text evidence="3">The sequence shown here is derived from an EMBL/GenBank/DDBJ whole genome shotgun (WGS) entry which is preliminary data.</text>
</comment>
<feature type="transmembrane region" description="Helical" evidence="2">
    <location>
        <begin position="147"/>
        <end position="168"/>
    </location>
</feature>
<gene>
    <name evidence="3" type="ORF">Raf01_03150</name>
</gene>
<evidence type="ECO:0000256" key="2">
    <source>
        <dbReference type="SAM" id="Phobius"/>
    </source>
</evidence>
<sequence>MAKSASHPEPLDRPAQKPDGPGDTASTNPGPLDRPAHKPDGPGGRIPGPRPTNAGPGRVLVAVYGLFALAATARAAVQIATKFHEAPLAYLLSALAGVVYILATVALARSDRRFAVLCCSVELVGVLAVGTASVIDRGAFPDATVWSGYGQGYGFVPLVLPVLGLLWLRRTGRA</sequence>
<proteinExistence type="predicted"/>
<keyword evidence="2" id="KW-0812">Transmembrane</keyword>
<dbReference type="AlphaFoldDB" id="A0A8J3QMD6"/>
<keyword evidence="4" id="KW-1185">Reference proteome</keyword>
<evidence type="ECO:0000313" key="3">
    <source>
        <dbReference type="EMBL" id="GIH12143.1"/>
    </source>
</evidence>
<name>A0A8J3QMD6_9ACTN</name>
<keyword evidence="2" id="KW-0472">Membrane</keyword>
<reference evidence="3" key="1">
    <citation type="submission" date="2021-01" db="EMBL/GenBank/DDBJ databases">
        <title>Whole genome shotgun sequence of Rugosimonospora africana NBRC 104875.</title>
        <authorList>
            <person name="Komaki H."/>
            <person name="Tamura T."/>
        </authorList>
    </citation>
    <scope>NUCLEOTIDE SEQUENCE</scope>
    <source>
        <strain evidence="3">NBRC 104875</strain>
    </source>
</reference>
<dbReference type="EMBL" id="BONZ01000003">
    <property type="protein sequence ID" value="GIH12143.1"/>
    <property type="molecule type" value="Genomic_DNA"/>
</dbReference>
<accession>A0A8J3QMD6</accession>
<feature type="transmembrane region" description="Helical" evidence="2">
    <location>
        <begin position="114"/>
        <end position="135"/>
    </location>
</feature>
<evidence type="ECO:0000256" key="1">
    <source>
        <dbReference type="SAM" id="MobiDB-lite"/>
    </source>
</evidence>